<dbReference type="SUPFAM" id="SSF48726">
    <property type="entry name" value="Immunoglobulin"/>
    <property type="match status" value="1"/>
</dbReference>
<dbReference type="Gene3D" id="2.60.40.10">
    <property type="entry name" value="Immunoglobulins"/>
    <property type="match status" value="1"/>
</dbReference>
<dbReference type="InterPro" id="IPR013783">
    <property type="entry name" value="Ig-like_fold"/>
</dbReference>
<evidence type="ECO:0000313" key="18">
    <source>
        <dbReference type="Proteomes" id="UP000694620"/>
    </source>
</evidence>
<dbReference type="AlphaFoldDB" id="A0A8C4RQM1"/>
<keyword evidence="18" id="KW-1185">Reference proteome</keyword>
<dbReference type="Proteomes" id="UP000694620">
    <property type="component" value="Chromosome 1"/>
</dbReference>
<evidence type="ECO:0000256" key="13">
    <source>
        <dbReference type="ARBA" id="ARBA00023319"/>
    </source>
</evidence>
<dbReference type="InterPro" id="IPR003599">
    <property type="entry name" value="Ig_sub"/>
</dbReference>
<evidence type="ECO:0000256" key="11">
    <source>
        <dbReference type="ARBA" id="ARBA00023170"/>
    </source>
</evidence>
<comment type="similarity">
    <text evidence="2">Belongs to the natural cytotoxicity receptor (NCR) family.</text>
</comment>
<dbReference type="PROSITE" id="PS50835">
    <property type="entry name" value="IG_LIKE"/>
    <property type="match status" value="1"/>
</dbReference>
<evidence type="ECO:0000256" key="2">
    <source>
        <dbReference type="ARBA" id="ARBA00006531"/>
    </source>
</evidence>
<dbReference type="Pfam" id="PF07686">
    <property type="entry name" value="V-set"/>
    <property type="match status" value="1"/>
</dbReference>
<protein>
    <recommendedName>
        <fullName evidence="3">Natural cytotoxicity triggering receptor 3</fullName>
    </recommendedName>
    <alternativeName>
        <fullName evidence="14">Natural killer cell p30-related protein</fullName>
    </alternativeName>
</protein>
<feature type="domain" description="Ig-like" evidence="16">
    <location>
        <begin position="1"/>
        <end position="108"/>
    </location>
</feature>
<keyword evidence="4" id="KW-1003">Cell membrane</keyword>
<evidence type="ECO:0000256" key="12">
    <source>
        <dbReference type="ARBA" id="ARBA00023180"/>
    </source>
</evidence>
<dbReference type="Ensembl" id="ENSECRT00000006246.1">
    <property type="protein sequence ID" value="ENSECRP00000006147.1"/>
    <property type="gene ID" value="ENSECRG00000004093.1"/>
</dbReference>
<evidence type="ECO:0000256" key="1">
    <source>
        <dbReference type="ARBA" id="ARBA00004251"/>
    </source>
</evidence>
<keyword evidence="10" id="KW-1015">Disulfide bond</keyword>
<keyword evidence="9 15" id="KW-0472">Membrane</keyword>
<proteinExistence type="inferred from homology"/>
<dbReference type="InterPro" id="IPR007110">
    <property type="entry name" value="Ig-like_dom"/>
</dbReference>
<dbReference type="GO" id="GO:0030101">
    <property type="term" value="P:natural killer cell activation"/>
    <property type="evidence" value="ECO:0007669"/>
    <property type="project" value="TreeGrafter"/>
</dbReference>
<accession>A0A8C4RQM1</accession>
<keyword evidence="6" id="KW-0732">Signal</keyword>
<keyword evidence="12" id="KW-0325">Glycoprotein</keyword>
<evidence type="ECO:0000256" key="15">
    <source>
        <dbReference type="SAM" id="Phobius"/>
    </source>
</evidence>
<organism evidence="17 18">
    <name type="scientific">Erpetoichthys calabaricus</name>
    <name type="common">Rope fish</name>
    <name type="synonym">Calamoichthys calabaricus</name>
    <dbReference type="NCBI Taxonomy" id="27687"/>
    <lineage>
        <taxon>Eukaryota</taxon>
        <taxon>Metazoa</taxon>
        <taxon>Chordata</taxon>
        <taxon>Craniata</taxon>
        <taxon>Vertebrata</taxon>
        <taxon>Euteleostomi</taxon>
        <taxon>Actinopterygii</taxon>
        <taxon>Polypteriformes</taxon>
        <taxon>Polypteridae</taxon>
        <taxon>Erpetoichthys</taxon>
    </lineage>
</organism>
<evidence type="ECO:0000259" key="16">
    <source>
        <dbReference type="PROSITE" id="PS50835"/>
    </source>
</evidence>
<keyword evidence="5 15" id="KW-0812">Transmembrane</keyword>
<evidence type="ECO:0000256" key="14">
    <source>
        <dbReference type="ARBA" id="ARBA00032296"/>
    </source>
</evidence>
<comment type="subcellular location">
    <subcellularLocation>
        <location evidence="1">Cell membrane</location>
        <topology evidence="1">Single-pass type I membrane protein</topology>
    </subcellularLocation>
</comment>
<reference evidence="17" key="1">
    <citation type="submission" date="2021-06" db="EMBL/GenBank/DDBJ databases">
        <authorList>
            <consortium name="Wellcome Sanger Institute Data Sharing"/>
        </authorList>
    </citation>
    <scope>NUCLEOTIDE SEQUENCE [LARGE SCALE GENOMIC DNA]</scope>
</reference>
<dbReference type="PANTHER" id="PTHR47904:SF1">
    <property type="entry name" value="NATURAL CYTOTOXICITY TRIGGERING RECEPTOR 3"/>
    <property type="match status" value="1"/>
</dbReference>
<keyword evidence="13" id="KW-0393">Immunoglobulin domain</keyword>
<evidence type="ECO:0000256" key="10">
    <source>
        <dbReference type="ARBA" id="ARBA00023157"/>
    </source>
</evidence>
<name>A0A8C4RQM1_ERPCA</name>
<dbReference type="GO" id="GO:0045954">
    <property type="term" value="P:positive regulation of natural killer cell mediated cytotoxicity"/>
    <property type="evidence" value="ECO:0007669"/>
    <property type="project" value="InterPro"/>
</dbReference>
<keyword evidence="8 15" id="KW-1133">Transmembrane helix</keyword>
<evidence type="ECO:0000256" key="5">
    <source>
        <dbReference type="ARBA" id="ARBA00022692"/>
    </source>
</evidence>
<dbReference type="GO" id="GO:0002429">
    <property type="term" value="P:immune response-activating cell surface receptor signaling pathway"/>
    <property type="evidence" value="ECO:0007669"/>
    <property type="project" value="InterPro"/>
</dbReference>
<evidence type="ECO:0000256" key="8">
    <source>
        <dbReference type="ARBA" id="ARBA00022989"/>
    </source>
</evidence>
<dbReference type="GO" id="GO:0005886">
    <property type="term" value="C:plasma membrane"/>
    <property type="evidence" value="ECO:0007669"/>
    <property type="project" value="UniProtKB-SubCell"/>
</dbReference>
<evidence type="ECO:0000256" key="7">
    <source>
        <dbReference type="ARBA" id="ARBA00022859"/>
    </source>
</evidence>
<evidence type="ECO:0000256" key="9">
    <source>
        <dbReference type="ARBA" id="ARBA00023136"/>
    </source>
</evidence>
<evidence type="ECO:0000313" key="17">
    <source>
        <dbReference type="Ensembl" id="ENSECRP00000006147.1"/>
    </source>
</evidence>
<evidence type="ECO:0000256" key="3">
    <source>
        <dbReference type="ARBA" id="ARBA00019135"/>
    </source>
</evidence>
<reference evidence="17" key="3">
    <citation type="submission" date="2025-09" db="UniProtKB">
        <authorList>
            <consortium name="Ensembl"/>
        </authorList>
    </citation>
    <scope>IDENTIFICATION</scope>
</reference>
<dbReference type="InterPro" id="IPR036179">
    <property type="entry name" value="Ig-like_dom_sf"/>
</dbReference>
<reference evidence="17" key="2">
    <citation type="submission" date="2025-08" db="UniProtKB">
        <authorList>
            <consortium name="Ensembl"/>
        </authorList>
    </citation>
    <scope>IDENTIFICATION</scope>
</reference>
<dbReference type="InterPro" id="IPR043226">
    <property type="entry name" value="NCR3"/>
</dbReference>
<dbReference type="PANTHER" id="PTHR47904">
    <property type="entry name" value="NATURAL CYTOTOXICITY TRIGGERING RECEPTOR 3"/>
    <property type="match status" value="1"/>
</dbReference>
<feature type="transmembrane region" description="Helical" evidence="15">
    <location>
        <begin position="141"/>
        <end position="162"/>
    </location>
</feature>
<evidence type="ECO:0000256" key="6">
    <source>
        <dbReference type="ARBA" id="ARBA00022729"/>
    </source>
</evidence>
<dbReference type="GeneTree" id="ENSGT00980000202095"/>
<dbReference type="SMART" id="SM00409">
    <property type="entry name" value="IG"/>
    <property type="match status" value="1"/>
</dbReference>
<evidence type="ECO:0000256" key="4">
    <source>
        <dbReference type="ARBA" id="ARBA00022475"/>
    </source>
</evidence>
<keyword evidence="11" id="KW-0675">Receptor</keyword>
<keyword evidence="7" id="KW-0391">Immunity</keyword>
<dbReference type="InterPro" id="IPR013106">
    <property type="entry name" value="Ig_V-set"/>
</dbReference>
<sequence>PKKLMFIIVVNISTGVCKELDVQQDPVINVTAGETAHLHCRFSHSESSIIGSVKWYRGASKGKEVNNDTHPTGIVRVDAETFSRDKVASISILETLAQYQDTYYCEVELMGQKGTGNGTRLIVRKPENKPNTGKYNMLKKYAISMIYVGLHLSLIKGFWVVIDKFRNNSLG</sequence>